<evidence type="ECO:0000313" key="1">
    <source>
        <dbReference type="EMBL" id="MQM10894.1"/>
    </source>
</evidence>
<dbReference type="AlphaFoldDB" id="A0A843X273"/>
<sequence length="78" mass="8918">MNLPMFTRNVLGIPLSTLHYSRIPLERQALVSIYTLSLDLDELFVGYSFCWTSESLLKASVSQTMTLYVPMGRDQNDE</sequence>
<organism evidence="1 2">
    <name type="scientific">Colocasia esculenta</name>
    <name type="common">Wild taro</name>
    <name type="synonym">Arum esculentum</name>
    <dbReference type="NCBI Taxonomy" id="4460"/>
    <lineage>
        <taxon>Eukaryota</taxon>
        <taxon>Viridiplantae</taxon>
        <taxon>Streptophyta</taxon>
        <taxon>Embryophyta</taxon>
        <taxon>Tracheophyta</taxon>
        <taxon>Spermatophyta</taxon>
        <taxon>Magnoliopsida</taxon>
        <taxon>Liliopsida</taxon>
        <taxon>Araceae</taxon>
        <taxon>Aroideae</taxon>
        <taxon>Colocasieae</taxon>
        <taxon>Colocasia</taxon>
    </lineage>
</organism>
<keyword evidence="2" id="KW-1185">Reference proteome</keyword>
<reference evidence="1" key="1">
    <citation type="submission" date="2017-07" db="EMBL/GenBank/DDBJ databases">
        <title>Taro Niue Genome Assembly and Annotation.</title>
        <authorList>
            <person name="Atibalentja N."/>
            <person name="Keating K."/>
            <person name="Fields C.J."/>
        </authorList>
    </citation>
    <scope>NUCLEOTIDE SEQUENCE</scope>
    <source>
        <strain evidence="1">Niue_2</strain>
        <tissue evidence="1">Leaf</tissue>
    </source>
</reference>
<name>A0A843X273_COLES</name>
<proteinExistence type="predicted"/>
<dbReference type="EMBL" id="NMUH01004814">
    <property type="protein sequence ID" value="MQM10894.1"/>
    <property type="molecule type" value="Genomic_DNA"/>
</dbReference>
<comment type="caution">
    <text evidence="1">The sequence shown here is derived from an EMBL/GenBank/DDBJ whole genome shotgun (WGS) entry which is preliminary data.</text>
</comment>
<protein>
    <submittedName>
        <fullName evidence="1">Uncharacterized protein</fullName>
    </submittedName>
</protein>
<dbReference type="Proteomes" id="UP000652761">
    <property type="component" value="Unassembled WGS sequence"/>
</dbReference>
<gene>
    <name evidence="1" type="ORF">Taro_043795</name>
</gene>
<evidence type="ECO:0000313" key="2">
    <source>
        <dbReference type="Proteomes" id="UP000652761"/>
    </source>
</evidence>
<accession>A0A843X273</accession>